<dbReference type="CDD" id="cd06259">
    <property type="entry name" value="YdcF-like"/>
    <property type="match status" value="1"/>
</dbReference>
<dbReference type="AlphaFoldDB" id="A0A238Z7W2"/>
<proteinExistence type="predicted"/>
<evidence type="ECO:0000313" key="4">
    <source>
        <dbReference type="Proteomes" id="UP000198280"/>
    </source>
</evidence>
<evidence type="ECO:0000259" key="2">
    <source>
        <dbReference type="Pfam" id="PF02698"/>
    </source>
</evidence>
<keyword evidence="1" id="KW-0812">Transmembrane</keyword>
<dbReference type="Pfam" id="PF02698">
    <property type="entry name" value="DUF218"/>
    <property type="match status" value="1"/>
</dbReference>
<keyword evidence="4" id="KW-1185">Reference proteome</keyword>
<keyword evidence="1" id="KW-0472">Membrane</keyword>
<dbReference type="GO" id="GO:0005886">
    <property type="term" value="C:plasma membrane"/>
    <property type="evidence" value="ECO:0007669"/>
    <property type="project" value="TreeGrafter"/>
</dbReference>
<dbReference type="Proteomes" id="UP000198280">
    <property type="component" value="Unassembled WGS sequence"/>
</dbReference>
<dbReference type="PANTHER" id="PTHR30336">
    <property type="entry name" value="INNER MEMBRANE PROTEIN, PROBABLE PERMEASE"/>
    <property type="match status" value="1"/>
</dbReference>
<dbReference type="SUPFAM" id="SSF52218">
    <property type="entry name" value="Flavoproteins"/>
    <property type="match status" value="1"/>
</dbReference>
<name>A0A238Z7W2_9ACTN</name>
<dbReference type="EMBL" id="FZOF01000001">
    <property type="protein sequence ID" value="SNR79330.1"/>
    <property type="molecule type" value="Genomic_DNA"/>
</dbReference>
<sequence>MRDVDSDVERSLNRKTPGSRVAAVVRRLPGLRRPPRLPGLPRLPRSRRGWRHLLWTAVALGVLALLPAMWLQVTAGDRVRTVADAPAEPVAVVFGAGLWNGEPSPYLAHRLDAAAELWAAGKVRAVLVTGDNSRTDYDEPTAMRDYLAAHGVPRDKVVLDYAGFDTWDSCARARRVFGVDRALLVSQGFHIRRALALCEAAGIEAYGVGVDERHDATWYYGGTREVAGAVKAAFDAAFTPDPRFLGPREGGVRRALG</sequence>
<organism evidence="3 4">
    <name type="scientific">Actinacidiphila glaucinigra</name>
    <dbReference type="NCBI Taxonomy" id="235986"/>
    <lineage>
        <taxon>Bacteria</taxon>
        <taxon>Bacillati</taxon>
        <taxon>Actinomycetota</taxon>
        <taxon>Actinomycetes</taxon>
        <taxon>Kitasatosporales</taxon>
        <taxon>Streptomycetaceae</taxon>
        <taxon>Actinacidiphila</taxon>
    </lineage>
</organism>
<gene>
    <name evidence="3" type="ORF">SAMN05216252_10159</name>
</gene>
<dbReference type="InterPro" id="IPR003848">
    <property type="entry name" value="DUF218"/>
</dbReference>
<reference evidence="3 4" key="1">
    <citation type="submission" date="2017-06" db="EMBL/GenBank/DDBJ databases">
        <authorList>
            <person name="Kim H.J."/>
            <person name="Triplett B.A."/>
        </authorList>
    </citation>
    <scope>NUCLEOTIDE SEQUENCE [LARGE SCALE GENOMIC DNA]</scope>
    <source>
        <strain evidence="3 4">CGMCC 4.1858</strain>
    </source>
</reference>
<keyword evidence="1" id="KW-1133">Transmembrane helix</keyword>
<dbReference type="InterPro" id="IPR029039">
    <property type="entry name" value="Flavoprotein-like_sf"/>
</dbReference>
<accession>A0A238Z7W2</accession>
<dbReference type="PANTHER" id="PTHR30336:SF6">
    <property type="entry name" value="INTEGRAL MEMBRANE PROTEIN"/>
    <property type="match status" value="1"/>
</dbReference>
<evidence type="ECO:0000256" key="1">
    <source>
        <dbReference type="SAM" id="Phobius"/>
    </source>
</evidence>
<feature type="domain" description="DUF218" evidence="2">
    <location>
        <begin position="90"/>
        <end position="205"/>
    </location>
</feature>
<dbReference type="InterPro" id="IPR051599">
    <property type="entry name" value="Cell_Envelope_Assoc"/>
</dbReference>
<evidence type="ECO:0000313" key="3">
    <source>
        <dbReference type="EMBL" id="SNR79330.1"/>
    </source>
</evidence>
<feature type="transmembrane region" description="Helical" evidence="1">
    <location>
        <begin position="52"/>
        <end position="71"/>
    </location>
</feature>
<protein>
    <submittedName>
        <fullName evidence="3">Protein SanA, affects membrane permeability for vancomycin</fullName>
    </submittedName>
</protein>